<proteinExistence type="predicted"/>
<dbReference type="RefSeq" id="WP_354658679.1">
    <property type="nucleotide sequence ID" value="NZ_JBEXAC010000001.1"/>
</dbReference>
<dbReference type="Proteomes" id="UP001549749">
    <property type="component" value="Unassembled WGS sequence"/>
</dbReference>
<comment type="subcellular location">
    <subcellularLocation>
        <location evidence="1">Cell envelope</location>
    </subcellularLocation>
</comment>
<feature type="signal peptide" evidence="5">
    <location>
        <begin position="1"/>
        <end position="18"/>
    </location>
</feature>
<dbReference type="Pfam" id="PF14289">
    <property type="entry name" value="DUF4369"/>
    <property type="match status" value="1"/>
</dbReference>
<dbReference type="InterPro" id="IPR050553">
    <property type="entry name" value="Thioredoxin_ResA/DsbE_sf"/>
</dbReference>
<dbReference type="InterPro" id="IPR025380">
    <property type="entry name" value="DUF4369"/>
</dbReference>
<protein>
    <submittedName>
        <fullName evidence="7">TlpA disulfide reductase family protein</fullName>
    </submittedName>
</protein>
<dbReference type="Pfam" id="PF00578">
    <property type="entry name" value="AhpC-TSA"/>
    <property type="match status" value="1"/>
</dbReference>
<dbReference type="PROSITE" id="PS51352">
    <property type="entry name" value="THIOREDOXIN_2"/>
    <property type="match status" value="1"/>
</dbReference>
<evidence type="ECO:0000256" key="4">
    <source>
        <dbReference type="ARBA" id="ARBA00023284"/>
    </source>
</evidence>
<keyword evidence="4" id="KW-0676">Redox-active center</keyword>
<dbReference type="InterPro" id="IPR000866">
    <property type="entry name" value="AhpC/TSA"/>
</dbReference>
<dbReference type="PANTHER" id="PTHR42852">
    <property type="entry name" value="THIOL:DISULFIDE INTERCHANGE PROTEIN DSBE"/>
    <property type="match status" value="1"/>
</dbReference>
<evidence type="ECO:0000313" key="8">
    <source>
        <dbReference type="Proteomes" id="UP001549749"/>
    </source>
</evidence>
<evidence type="ECO:0000256" key="5">
    <source>
        <dbReference type="SAM" id="SignalP"/>
    </source>
</evidence>
<evidence type="ECO:0000256" key="3">
    <source>
        <dbReference type="ARBA" id="ARBA00023157"/>
    </source>
</evidence>
<dbReference type="InterPro" id="IPR017937">
    <property type="entry name" value="Thioredoxin_CS"/>
</dbReference>
<evidence type="ECO:0000256" key="2">
    <source>
        <dbReference type="ARBA" id="ARBA00022748"/>
    </source>
</evidence>
<dbReference type="EMBL" id="JBEXAC010000001">
    <property type="protein sequence ID" value="MET6996031.1"/>
    <property type="molecule type" value="Genomic_DNA"/>
</dbReference>
<keyword evidence="5" id="KW-0732">Signal</keyword>
<dbReference type="InterPro" id="IPR036249">
    <property type="entry name" value="Thioredoxin-like_sf"/>
</dbReference>
<dbReference type="PROSITE" id="PS00194">
    <property type="entry name" value="THIOREDOXIN_1"/>
    <property type="match status" value="1"/>
</dbReference>
<gene>
    <name evidence="7" type="ORF">ABR189_01565</name>
</gene>
<accession>A0ABV2SZ33</accession>
<dbReference type="InterPro" id="IPR013766">
    <property type="entry name" value="Thioredoxin_domain"/>
</dbReference>
<dbReference type="Gene3D" id="3.40.30.10">
    <property type="entry name" value="Glutaredoxin"/>
    <property type="match status" value="1"/>
</dbReference>
<sequence>MKAIKILVILLVCRNAHAQEYTLNAFIDGLTDGPVYLYRDDKTDTSFSKHGHFTFKGKVPHPQEAFLGFTDKSNFSFFLENQPIRITGQKKALEQLKITGGKTQQEYNAYKQLLQPVTDKIAPLYDLLQKEKEKKDSIFEVVQRIMDTAYYPLSTAFVKQHPDSYVSLYKLKELLYSKPVSEIEPAFAGLSSRLRNSAAGRQMQHEFDQIHLTAPGKPAIDFTMNTPEGKPVTLSSFRGSYVLLDFWASWCGPCRKENPALKKAYERFRGSNFQILAVSLDKDSSAWVKAITIDQLPWHHVADLKIWKNAAAQLYNVKSIPANFLISPDGIILAKNLNGEALEEKLATLIK</sequence>
<keyword evidence="2" id="KW-0201">Cytochrome c-type biogenesis</keyword>
<feature type="chain" id="PRO_5045807595" evidence="5">
    <location>
        <begin position="19"/>
        <end position="351"/>
    </location>
</feature>
<name>A0ABV2SZ33_9BACT</name>
<keyword evidence="3" id="KW-1015">Disulfide bond</keyword>
<comment type="caution">
    <text evidence="7">The sequence shown here is derived from an EMBL/GenBank/DDBJ whole genome shotgun (WGS) entry which is preliminary data.</text>
</comment>
<evidence type="ECO:0000256" key="1">
    <source>
        <dbReference type="ARBA" id="ARBA00004196"/>
    </source>
</evidence>
<feature type="domain" description="Thioredoxin" evidence="6">
    <location>
        <begin position="213"/>
        <end position="351"/>
    </location>
</feature>
<reference evidence="7 8" key="1">
    <citation type="submission" date="2024-06" db="EMBL/GenBank/DDBJ databases">
        <title>Chitinophaga defluvii sp. nov., isolated from municipal sewage.</title>
        <authorList>
            <person name="Zhang L."/>
        </authorList>
    </citation>
    <scope>NUCLEOTIDE SEQUENCE [LARGE SCALE GENOMIC DNA]</scope>
    <source>
        <strain evidence="7 8">H8</strain>
    </source>
</reference>
<organism evidence="7 8">
    <name type="scientific">Chitinophaga defluvii</name>
    <dbReference type="NCBI Taxonomy" id="3163343"/>
    <lineage>
        <taxon>Bacteria</taxon>
        <taxon>Pseudomonadati</taxon>
        <taxon>Bacteroidota</taxon>
        <taxon>Chitinophagia</taxon>
        <taxon>Chitinophagales</taxon>
        <taxon>Chitinophagaceae</taxon>
        <taxon>Chitinophaga</taxon>
    </lineage>
</organism>
<dbReference type="CDD" id="cd02966">
    <property type="entry name" value="TlpA_like_family"/>
    <property type="match status" value="1"/>
</dbReference>
<keyword evidence="8" id="KW-1185">Reference proteome</keyword>
<evidence type="ECO:0000259" key="6">
    <source>
        <dbReference type="PROSITE" id="PS51352"/>
    </source>
</evidence>
<evidence type="ECO:0000313" key="7">
    <source>
        <dbReference type="EMBL" id="MET6996031.1"/>
    </source>
</evidence>
<dbReference type="SUPFAM" id="SSF52833">
    <property type="entry name" value="Thioredoxin-like"/>
    <property type="match status" value="1"/>
</dbReference>
<dbReference type="PANTHER" id="PTHR42852:SF6">
    <property type="entry name" value="THIOL:DISULFIDE INTERCHANGE PROTEIN DSBE"/>
    <property type="match status" value="1"/>
</dbReference>